<dbReference type="Proteomes" id="UP000308199">
    <property type="component" value="Unassembled WGS sequence"/>
</dbReference>
<gene>
    <name evidence="4" type="ORF">EW145_g8359</name>
</gene>
<evidence type="ECO:0000256" key="1">
    <source>
        <dbReference type="PROSITE-ProRule" id="PRU00042"/>
    </source>
</evidence>
<feature type="non-terminal residue" evidence="4">
    <location>
        <position position="131"/>
    </location>
</feature>
<evidence type="ECO:0000256" key="2">
    <source>
        <dbReference type="SAM" id="MobiDB-lite"/>
    </source>
</evidence>
<dbReference type="GO" id="GO:0008270">
    <property type="term" value="F:zinc ion binding"/>
    <property type="evidence" value="ECO:0007669"/>
    <property type="project" value="UniProtKB-KW"/>
</dbReference>
<evidence type="ECO:0000313" key="5">
    <source>
        <dbReference type="Proteomes" id="UP000308199"/>
    </source>
</evidence>
<proteinExistence type="predicted"/>
<feature type="region of interest" description="Disordered" evidence="2">
    <location>
        <begin position="70"/>
        <end position="131"/>
    </location>
</feature>
<keyword evidence="1" id="KW-0479">Metal-binding</keyword>
<dbReference type="PROSITE" id="PS50157">
    <property type="entry name" value="ZINC_FINGER_C2H2_2"/>
    <property type="match status" value="1"/>
</dbReference>
<evidence type="ECO:0000259" key="3">
    <source>
        <dbReference type="PROSITE" id="PS50157"/>
    </source>
</evidence>
<feature type="region of interest" description="Disordered" evidence="2">
    <location>
        <begin position="1"/>
        <end position="22"/>
    </location>
</feature>
<dbReference type="EMBL" id="SGPK01001281">
    <property type="protein sequence ID" value="THG93506.1"/>
    <property type="molecule type" value="Genomic_DNA"/>
</dbReference>
<dbReference type="Gene3D" id="3.30.160.60">
    <property type="entry name" value="Classic Zinc Finger"/>
    <property type="match status" value="1"/>
</dbReference>
<evidence type="ECO:0000313" key="4">
    <source>
        <dbReference type="EMBL" id="THG93506.1"/>
    </source>
</evidence>
<organism evidence="4 5">
    <name type="scientific">Phellinidium pouzarii</name>
    <dbReference type="NCBI Taxonomy" id="167371"/>
    <lineage>
        <taxon>Eukaryota</taxon>
        <taxon>Fungi</taxon>
        <taxon>Dikarya</taxon>
        <taxon>Basidiomycota</taxon>
        <taxon>Agaricomycotina</taxon>
        <taxon>Agaricomycetes</taxon>
        <taxon>Hymenochaetales</taxon>
        <taxon>Hymenochaetaceae</taxon>
        <taxon>Phellinidium</taxon>
    </lineage>
</organism>
<dbReference type="OrthoDB" id="654211at2759"/>
<comment type="caution">
    <text evidence="4">The sequence shown here is derived from an EMBL/GenBank/DDBJ whole genome shotgun (WGS) entry which is preliminary data.</text>
</comment>
<dbReference type="AlphaFoldDB" id="A0A4S4K6S7"/>
<protein>
    <recommendedName>
        <fullName evidence="3">C2H2-type domain-containing protein</fullName>
    </recommendedName>
</protein>
<reference evidence="4 5" key="1">
    <citation type="submission" date="2019-02" db="EMBL/GenBank/DDBJ databases">
        <title>Genome sequencing of the rare red list fungi Phellinidium pouzarii.</title>
        <authorList>
            <person name="Buettner E."/>
            <person name="Kellner H."/>
        </authorList>
    </citation>
    <scope>NUCLEOTIDE SEQUENCE [LARGE SCALE GENOMIC DNA]</scope>
    <source>
        <strain evidence="4 5">DSM 108285</strain>
    </source>
</reference>
<accession>A0A4S4K6S7</accession>
<sequence>MDTQRRTPSPHQPQQPRGRTTSTALKKLNRLLLLLFCCCNPAFVCTICGRRFGVASNLNRHTRRCAARPVNNLPAADQPAPGPSSVPSPASASAARAPTPAATPAAHKTLRPTAMARESTNPDIRRAAREQ</sequence>
<feature type="compositionally biased region" description="Low complexity" evidence="2">
    <location>
        <begin position="87"/>
        <end position="106"/>
    </location>
</feature>
<keyword evidence="5" id="KW-1185">Reference proteome</keyword>
<keyword evidence="1" id="KW-0863">Zinc-finger</keyword>
<feature type="domain" description="C2H2-type" evidence="3">
    <location>
        <begin position="43"/>
        <end position="63"/>
    </location>
</feature>
<name>A0A4S4K6S7_9AGAM</name>
<dbReference type="InterPro" id="IPR013087">
    <property type="entry name" value="Znf_C2H2_type"/>
</dbReference>
<keyword evidence="1" id="KW-0862">Zinc</keyword>